<feature type="region of interest" description="Disordered" evidence="4">
    <location>
        <begin position="258"/>
        <end position="277"/>
    </location>
</feature>
<evidence type="ECO:0000313" key="7">
    <source>
        <dbReference type="Proteomes" id="UP000515204"/>
    </source>
</evidence>
<feature type="domain" description="HTH psq-type" evidence="6">
    <location>
        <begin position="331"/>
        <end position="382"/>
    </location>
</feature>
<dbReference type="InterPro" id="IPR009057">
    <property type="entry name" value="Homeodomain-like_sf"/>
</dbReference>
<dbReference type="Pfam" id="PF00651">
    <property type="entry name" value="BTB"/>
    <property type="match status" value="1"/>
</dbReference>
<name>A0A6P3XM65_DINQU</name>
<dbReference type="SMART" id="SM00225">
    <property type="entry name" value="BTB"/>
    <property type="match status" value="1"/>
</dbReference>
<dbReference type="SUPFAM" id="SSF54695">
    <property type="entry name" value="POZ domain"/>
    <property type="match status" value="1"/>
</dbReference>
<proteinExistence type="predicted"/>
<keyword evidence="2 3" id="KW-0539">Nucleus</keyword>
<dbReference type="KEGG" id="dqu:106746918"/>
<dbReference type="GeneID" id="106746918"/>
<dbReference type="GO" id="GO:0005634">
    <property type="term" value="C:nucleus"/>
    <property type="evidence" value="ECO:0007669"/>
    <property type="project" value="UniProtKB-SubCell"/>
</dbReference>
<keyword evidence="3" id="KW-0238">DNA-binding</keyword>
<dbReference type="Gene3D" id="3.30.710.10">
    <property type="entry name" value="Potassium Channel Kv1.1, Chain A"/>
    <property type="match status" value="1"/>
</dbReference>
<organism evidence="7 8">
    <name type="scientific">Dinoponera quadriceps</name>
    <name type="common">South American ant</name>
    <dbReference type="NCBI Taxonomy" id="609295"/>
    <lineage>
        <taxon>Eukaryota</taxon>
        <taxon>Metazoa</taxon>
        <taxon>Ecdysozoa</taxon>
        <taxon>Arthropoda</taxon>
        <taxon>Hexapoda</taxon>
        <taxon>Insecta</taxon>
        <taxon>Pterygota</taxon>
        <taxon>Neoptera</taxon>
        <taxon>Endopterygota</taxon>
        <taxon>Hymenoptera</taxon>
        <taxon>Apocrita</taxon>
        <taxon>Aculeata</taxon>
        <taxon>Formicoidea</taxon>
        <taxon>Formicidae</taxon>
        <taxon>Ponerinae</taxon>
        <taxon>Ponerini</taxon>
        <taxon>Dinoponera</taxon>
    </lineage>
</organism>
<evidence type="ECO:0000256" key="4">
    <source>
        <dbReference type="SAM" id="MobiDB-lite"/>
    </source>
</evidence>
<dbReference type="SUPFAM" id="SSF46689">
    <property type="entry name" value="Homeodomain-like"/>
    <property type="match status" value="1"/>
</dbReference>
<dbReference type="InterPro" id="IPR007889">
    <property type="entry name" value="HTH_Psq"/>
</dbReference>
<dbReference type="PANTHER" id="PTHR23110:SF82">
    <property type="entry name" value="PROTEIN TRAMTRACK, ALPHA ISOFORM"/>
    <property type="match status" value="1"/>
</dbReference>
<dbReference type="Gene3D" id="1.10.10.60">
    <property type="entry name" value="Homeodomain-like"/>
    <property type="match status" value="1"/>
</dbReference>
<feature type="compositionally biased region" description="Polar residues" evidence="4">
    <location>
        <begin position="268"/>
        <end position="277"/>
    </location>
</feature>
<reference evidence="8" key="1">
    <citation type="submission" date="2025-08" db="UniProtKB">
        <authorList>
            <consortium name="RefSeq"/>
        </authorList>
    </citation>
    <scope>IDENTIFICATION</scope>
</reference>
<dbReference type="PANTHER" id="PTHR23110">
    <property type="entry name" value="BTB DOMAIN TRANSCRIPTION FACTOR"/>
    <property type="match status" value="1"/>
</dbReference>
<dbReference type="AlphaFoldDB" id="A0A6P3XM65"/>
<sequence>MDASQQYCLRWNNHRTNLLSVFDELLHNEAFTDVTIAAEGGTIKCHKVVLVACSPYFQSLFSDLQCSHPIVVLKDVKLSEIKAILEYMYRGEVNVAQDQLGSLLKIAEVLKVKGLVEENAGGSQAREEAVTTMSPPPAISTSTGGAPHNAHSSPPHSTDSSYSGFYSVKSIERSQGRLGTMTWPGIPIFSASNTYPLHLAGHESSTGGDIGFKSMPLTKRKRNDVTPIHQAACSLSTNRDTPILRTVLRQGQAHVDSSHVDNHHEGSQFCTNNTSSTSEDKHGIADLIHAETAHSPYVDAPAMEEDEKQRISPQSYAGDSKSNIVNFTQQRPEWKRYKQYSREDIMRAIEAVKSGISPVQAARTHGVPSRTLYDKVKKLGISTPRPFKRAPNGSSTCYSYGIGGNAKGSIYSGSLTEIDNESRDINSAGTQETSFETAKVKDASQDLGDSATPLDTAVPRCTPSPVIRCVKQELKVEDEVEDLSVNRKSDVPVIMPPTTSGVANEESQDVAISNDRQDYN</sequence>
<dbReference type="OrthoDB" id="10261408at2759"/>
<dbReference type="InterPro" id="IPR000210">
    <property type="entry name" value="BTB/POZ_dom"/>
</dbReference>
<feature type="compositionally biased region" description="Low complexity" evidence="4">
    <location>
        <begin position="151"/>
        <end position="162"/>
    </location>
</feature>
<dbReference type="Pfam" id="PF05225">
    <property type="entry name" value="HTH_psq"/>
    <property type="match status" value="1"/>
</dbReference>
<evidence type="ECO:0000259" key="6">
    <source>
        <dbReference type="PROSITE" id="PS50960"/>
    </source>
</evidence>
<protein>
    <submittedName>
        <fullName evidence="8">Broad-complex core protein isoforms 1/2/3/4/5-like</fullName>
    </submittedName>
</protein>
<evidence type="ECO:0000259" key="5">
    <source>
        <dbReference type="PROSITE" id="PS50097"/>
    </source>
</evidence>
<feature type="region of interest" description="Disordered" evidence="4">
    <location>
        <begin position="487"/>
        <end position="520"/>
    </location>
</feature>
<accession>A0A6P3XM65</accession>
<feature type="domain" description="BTB" evidence="5">
    <location>
        <begin position="32"/>
        <end position="97"/>
    </location>
</feature>
<evidence type="ECO:0000256" key="3">
    <source>
        <dbReference type="PROSITE-ProRule" id="PRU00320"/>
    </source>
</evidence>
<feature type="region of interest" description="Disordered" evidence="4">
    <location>
        <begin position="121"/>
        <end position="162"/>
    </location>
</feature>
<dbReference type="PROSITE" id="PS50960">
    <property type="entry name" value="HTH_PSQ"/>
    <property type="match status" value="1"/>
</dbReference>
<dbReference type="RefSeq" id="XP_014479551.1">
    <property type="nucleotide sequence ID" value="XM_014624065.1"/>
</dbReference>
<dbReference type="GO" id="GO:0006357">
    <property type="term" value="P:regulation of transcription by RNA polymerase II"/>
    <property type="evidence" value="ECO:0007669"/>
    <property type="project" value="TreeGrafter"/>
</dbReference>
<keyword evidence="7" id="KW-1185">Reference proteome</keyword>
<dbReference type="InterPro" id="IPR011333">
    <property type="entry name" value="SKP1/BTB/POZ_sf"/>
</dbReference>
<feature type="DNA-binding region" description="H-T-H motif" evidence="3">
    <location>
        <begin position="358"/>
        <end position="378"/>
    </location>
</feature>
<gene>
    <name evidence="8" type="primary">LOC106746918</name>
</gene>
<comment type="subcellular location">
    <subcellularLocation>
        <location evidence="1 3">Nucleus</location>
    </subcellularLocation>
</comment>
<dbReference type="Proteomes" id="UP000515204">
    <property type="component" value="Unplaced"/>
</dbReference>
<evidence type="ECO:0000313" key="8">
    <source>
        <dbReference type="RefSeq" id="XP_014479551.1"/>
    </source>
</evidence>
<dbReference type="CDD" id="cd18315">
    <property type="entry name" value="BTB_POZ_BAB-like"/>
    <property type="match status" value="1"/>
</dbReference>
<evidence type="ECO:0000256" key="2">
    <source>
        <dbReference type="ARBA" id="ARBA00023242"/>
    </source>
</evidence>
<feature type="region of interest" description="Disordered" evidence="4">
    <location>
        <begin position="440"/>
        <end position="459"/>
    </location>
</feature>
<dbReference type="PROSITE" id="PS50097">
    <property type="entry name" value="BTB"/>
    <property type="match status" value="1"/>
</dbReference>
<dbReference type="InterPro" id="IPR051095">
    <property type="entry name" value="Dros_DevTransReg"/>
</dbReference>
<evidence type="ECO:0000256" key="1">
    <source>
        <dbReference type="ARBA" id="ARBA00004123"/>
    </source>
</evidence>
<dbReference type="GO" id="GO:0003677">
    <property type="term" value="F:DNA binding"/>
    <property type="evidence" value="ECO:0007669"/>
    <property type="project" value="UniProtKB-UniRule"/>
</dbReference>